<keyword evidence="3" id="KW-1185">Reference proteome</keyword>
<dbReference type="OrthoDB" id="415532at2759"/>
<dbReference type="PANTHER" id="PTHR33119:SF1">
    <property type="entry name" value="FE2OG DIOXYGENASE DOMAIN-CONTAINING PROTEIN"/>
    <property type="match status" value="1"/>
</dbReference>
<reference evidence="2" key="1">
    <citation type="submission" date="2020-11" db="EMBL/GenBank/DDBJ databases">
        <authorList>
            <consortium name="DOE Joint Genome Institute"/>
            <person name="Ahrendt S."/>
            <person name="Riley R."/>
            <person name="Andreopoulos W."/>
            <person name="Labutti K."/>
            <person name="Pangilinan J."/>
            <person name="Ruiz-Duenas F.J."/>
            <person name="Barrasa J.M."/>
            <person name="Sanchez-Garcia M."/>
            <person name="Camarero S."/>
            <person name="Miyauchi S."/>
            <person name="Serrano A."/>
            <person name="Linde D."/>
            <person name="Babiker R."/>
            <person name="Drula E."/>
            <person name="Ayuso-Fernandez I."/>
            <person name="Pacheco R."/>
            <person name="Padilla G."/>
            <person name="Ferreira P."/>
            <person name="Barriuso J."/>
            <person name="Kellner H."/>
            <person name="Castanera R."/>
            <person name="Alfaro M."/>
            <person name="Ramirez L."/>
            <person name="Pisabarro A.G."/>
            <person name="Kuo A."/>
            <person name="Tritt A."/>
            <person name="Lipzen A."/>
            <person name="He G."/>
            <person name="Yan M."/>
            <person name="Ng V."/>
            <person name="Cullen D."/>
            <person name="Martin F."/>
            <person name="Rosso M.-N."/>
            <person name="Henrissat B."/>
            <person name="Hibbett D."/>
            <person name="Martinez A.T."/>
            <person name="Grigoriev I.V."/>
        </authorList>
    </citation>
    <scope>NUCLEOTIDE SEQUENCE</scope>
    <source>
        <strain evidence="2">CBS 506.95</strain>
    </source>
</reference>
<comment type="caution">
    <text evidence="2">The sequence shown here is derived from an EMBL/GenBank/DDBJ whole genome shotgun (WGS) entry which is preliminary data.</text>
</comment>
<dbReference type="EMBL" id="MU157833">
    <property type="protein sequence ID" value="KAF9532096.1"/>
    <property type="molecule type" value="Genomic_DNA"/>
</dbReference>
<dbReference type="AlphaFoldDB" id="A0A9P6JT91"/>
<feature type="domain" description="DUF4246" evidence="1">
    <location>
        <begin position="87"/>
        <end position="480"/>
    </location>
</feature>
<evidence type="ECO:0000313" key="3">
    <source>
        <dbReference type="Proteomes" id="UP000807306"/>
    </source>
</evidence>
<proteinExistence type="predicted"/>
<dbReference type="Proteomes" id="UP000807306">
    <property type="component" value="Unassembled WGS sequence"/>
</dbReference>
<sequence length="548" mass="63349">MSSKDQNMGYRHPFLFGIHYLGGVGDAPRTLVDLAMSQLSAEIRRSDNWWQARLLKDFRSHWTDEGLARIWRVKTPSSVVDVKLSTRQVDYVLDELDGYATLRDEHTRCQVSVFDRIWQAETLLDNEKTSALIQGITHLRLSTKSDSEDVTVNLIDPTLHSLVFNRSLVSQLNGRRFRPVPPPPKTDIYTLSSRFQLLPTDIFIRIDGTTKFLSYINNLHPQHHRTTYDLLQQLFDGFVPLFENALTDLHRNNPMYHRIPGPSRYTVWNEPEAPEHSDDDEGWIEYEREMREWALKRPINLPDVQTSGYSGNLHKRRHIVKLRNRVVQVITRVMDIRLTPDRPAFEGNKWHVEGMRGERIVACGFHCLSMDNISNPKLDFRMAVSYPRGFSAGDNGATMRTWGMRDGDSCHQYIGQVPTHEGLSLVFPNIYQHRQSGFKLDDPTKDGYLTAIWFLFVDPDIQPTISTSLVAPQQRGWIHEALDIHLDKRLPNEVLEAISDHTEGLMTRQEAFDYRDILLRELDSFTAASNSYHFCIPFDIWNGPELVP</sequence>
<dbReference type="InterPro" id="IPR025340">
    <property type="entry name" value="DUF4246"/>
</dbReference>
<accession>A0A9P6JT91</accession>
<organism evidence="2 3">
    <name type="scientific">Crepidotus variabilis</name>
    <dbReference type="NCBI Taxonomy" id="179855"/>
    <lineage>
        <taxon>Eukaryota</taxon>
        <taxon>Fungi</taxon>
        <taxon>Dikarya</taxon>
        <taxon>Basidiomycota</taxon>
        <taxon>Agaricomycotina</taxon>
        <taxon>Agaricomycetes</taxon>
        <taxon>Agaricomycetidae</taxon>
        <taxon>Agaricales</taxon>
        <taxon>Agaricineae</taxon>
        <taxon>Crepidotaceae</taxon>
        <taxon>Crepidotus</taxon>
    </lineage>
</organism>
<dbReference type="PANTHER" id="PTHR33119">
    <property type="entry name" value="IFI3P"/>
    <property type="match status" value="1"/>
</dbReference>
<gene>
    <name evidence="2" type="ORF">CPB83DRAFT_848337</name>
</gene>
<evidence type="ECO:0000259" key="1">
    <source>
        <dbReference type="Pfam" id="PF14033"/>
    </source>
</evidence>
<name>A0A9P6JT91_9AGAR</name>
<dbReference type="InterPro" id="IPR049192">
    <property type="entry name" value="DUF4246_C"/>
</dbReference>
<dbReference type="Pfam" id="PF14033">
    <property type="entry name" value="DUF4246"/>
    <property type="match status" value="1"/>
</dbReference>
<evidence type="ECO:0000313" key="2">
    <source>
        <dbReference type="EMBL" id="KAF9532096.1"/>
    </source>
</evidence>
<protein>
    <recommendedName>
        <fullName evidence="1">DUF4246 domain-containing protein</fullName>
    </recommendedName>
</protein>